<dbReference type="EMBL" id="JACHVB010000042">
    <property type="protein sequence ID" value="MBC2595443.1"/>
    <property type="molecule type" value="Genomic_DNA"/>
</dbReference>
<dbReference type="Pfam" id="PF03629">
    <property type="entry name" value="SASA"/>
    <property type="match status" value="1"/>
</dbReference>
<name>A0A842HFZ1_9BACT</name>
<protein>
    <recommendedName>
        <fullName evidence="2">Sialate O-acetylesterase domain-containing protein</fullName>
    </recommendedName>
</protein>
<dbReference type="Gene3D" id="3.40.50.1110">
    <property type="entry name" value="SGNH hydrolase"/>
    <property type="match status" value="1"/>
</dbReference>
<evidence type="ECO:0000313" key="4">
    <source>
        <dbReference type="Proteomes" id="UP000546464"/>
    </source>
</evidence>
<proteinExistence type="predicted"/>
<evidence type="ECO:0000256" key="1">
    <source>
        <dbReference type="ARBA" id="ARBA00022801"/>
    </source>
</evidence>
<dbReference type="InterPro" id="IPR013783">
    <property type="entry name" value="Ig-like_fold"/>
</dbReference>
<reference evidence="3 4" key="1">
    <citation type="submission" date="2020-07" db="EMBL/GenBank/DDBJ databases">
        <authorList>
            <person name="Feng X."/>
        </authorList>
    </citation>
    <scope>NUCLEOTIDE SEQUENCE [LARGE SCALE GENOMIC DNA]</scope>
    <source>
        <strain evidence="3 4">JCM31066</strain>
    </source>
</reference>
<dbReference type="InterPro" id="IPR005181">
    <property type="entry name" value="SASA"/>
</dbReference>
<dbReference type="PANTHER" id="PTHR22901">
    <property type="entry name" value="SIALATE O-ACETYLESTERASE"/>
    <property type="match status" value="1"/>
</dbReference>
<organism evidence="3 4">
    <name type="scientific">Ruficoccus amylovorans</name>
    <dbReference type="NCBI Taxonomy" id="1804625"/>
    <lineage>
        <taxon>Bacteria</taxon>
        <taxon>Pseudomonadati</taxon>
        <taxon>Verrucomicrobiota</taxon>
        <taxon>Opitutia</taxon>
        <taxon>Puniceicoccales</taxon>
        <taxon>Cerasicoccaceae</taxon>
        <taxon>Ruficoccus</taxon>
    </lineage>
</organism>
<dbReference type="Proteomes" id="UP000546464">
    <property type="component" value="Unassembled WGS sequence"/>
</dbReference>
<keyword evidence="4" id="KW-1185">Reference proteome</keyword>
<feature type="domain" description="Sialate O-acetylesterase" evidence="2">
    <location>
        <begin position="274"/>
        <end position="381"/>
    </location>
</feature>
<accession>A0A842HFZ1</accession>
<dbReference type="AlphaFoldDB" id="A0A842HFZ1"/>
<sequence>MILRTSILTGLFCLNAIVAWAGLSVNSLISDGAVLQRERPVHLWGQGDPGAQVAVELGEATGQATVGEDGGWSVELPAMAAGGPYRLTVRSGEQVVIVSDLLFGDVWVCAGQSNMYFALSGATDGKKAIAAANNPDLRLFVVSRAASDEPQASVQGSGWLPANKYSVSNFSAVGYYFGDMLQRRTDVPIGLIMSTVGGTLANNWTSREVLESNPDSEAYFKRYEREKAAWPQVLAEYEQARKSDPAAARPREPEKRQPAGYYNGMIAPLFPFPVKGVIWYQGESDSWKYWHYDRFLRDLIADWRKGWQEPDMPFLIVQLAGLKGKSSDDIKTVNENYPAIREVQRQVAREPNNGLAVAADVGEAFDIHPRNKRPVGERLARTALAQVYGVDIAWHGPEPVGVALEDGAAIVTFEPGSATMLGRNGPELADFELAGADQIFHPAQARIEGDQVVVTSREVPAPVSVRYAWKGFPAMELVNDAGLPASPFVESIP</sequence>
<comment type="caution">
    <text evidence="3">The sequence shown here is derived from an EMBL/GenBank/DDBJ whole genome shotgun (WGS) entry which is preliminary data.</text>
</comment>
<dbReference type="GO" id="GO:0005975">
    <property type="term" value="P:carbohydrate metabolic process"/>
    <property type="evidence" value="ECO:0007669"/>
    <property type="project" value="TreeGrafter"/>
</dbReference>
<keyword evidence="1" id="KW-0378">Hydrolase</keyword>
<evidence type="ECO:0000313" key="3">
    <source>
        <dbReference type="EMBL" id="MBC2595443.1"/>
    </source>
</evidence>
<evidence type="ECO:0000259" key="2">
    <source>
        <dbReference type="Pfam" id="PF03629"/>
    </source>
</evidence>
<dbReference type="Gene3D" id="2.60.40.10">
    <property type="entry name" value="Immunoglobulins"/>
    <property type="match status" value="1"/>
</dbReference>
<dbReference type="SUPFAM" id="SSF52266">
    <property type="entry name" value="SGNH hydrolase"/>
    <property type="match status" value="1"/>
</dbReference>
<dbReference type="GO" id="GO:0001681">
    <property type="term" value="F:sialate O-acetylesterase activity"/>
    <property type="evidence" value="ECO:0007669"/>
    <property type="project" value="InterPro"/>
</dbReference>
<dbReference type="InterPro" id="IPR036514">
    <property type="entry name" value="SGNH_hydro_sf"/>
</dbReference>
<dbReference type="RefSeq" id="WP_185676399.1">
    <property type="nucleotide sequence ID" value="NZ_JACHVB010000042.1"/>
</dbReference>
<dbReference type="PANTHER" id="PTHR22901:SF0">
    <property type="entry name" value="SIALATE O-ACETYLESTERASE"/>
    <property type="match status" value="1"/>
</dbReference>
<gene>
    <name evidence="3" type="ORF">H5P28_14345</name>
</gene>
<dbReference type="InterPro" id="IPR039329">
    <property type="entry name" value="SIAE"/>
</dbReference>